<evidence type="ECO:0000313" key="4">
    <source>
        <dbReference type="EMBL" id="KAF2154474.1"/>
    </source>
</evidence>
<feature type="region of interest" description="Disordered" evidence="2">
    <location>
        <begin position="1"/>
        <end position="35"/>
    </location>
</feature>
<feature type="compositionally biased region" description="Polar residues" evidence="2">
    <location>
        <begin position="562"/>
        <end position="581"/>
    </location>
</feature>
<keyword evidence="1" id="KW-0539">Nucleus</keyword>
<dbReference type="GO" id="GO:0003700">
    <property type="term" value="F:DNA-binding transcription factor activity"/>
    <property type="evidence" value="ECO:0007669"/>
    <property type="project" value="InterPro"/>
</dbReference>
<dbReference type="AlphaFoldDB" id="A0A9P4J8X6"/>
<dbReference type="SMART" id="SM00906">
    <property type="entry name" value="Fungal_trans"/>
    <property type="match status" value="1"/>
</dbReference>
<protein>
    <recommendedName>
        <fullName evidence="3">Xylanolytic transcriptional activator regulatory domain-containing protein</fullName>
    </recommendedName>
</protein>
<dbReference type="InterPro" id="IPR007219">
    <property type="entry name" value="XnlR_reg_dom"/>
</dbReference>
<dbReference type="Pfam" id="PF04082">
    <property type="entry name" value="Fungal_trans"/>
    <property type="match status" value="1"/>
</dbReference>
<name>A0A9P4J8X6_9PEZI</name>
<feature type="domain" description="Xylanolytic transcriptional activator regulatory" evidence="3">
    <location>
        <begin position="187"/>
        <end position="268"/>
    </location>
</feature>
<dbReference type="PANTHER" id="PTHR46910">
    <property type="entry name" value="TRANSCRIPTION FACTOR PDR1"/>
    <property type="match status" value="1"/>
</dbReference>
<comment type="caution">
    <text evidence="4">The sequence shown here is derived from an EMBL/GenBank/DDBJ whole genome shotgun (WGS) entry which is preliminary data.</text>
</comment>
<dbReference type="PANTHER" id="PTHR46910:SF17">
    <property type="entry name" value="SCFA-RELATED"/>
    <property type="match status" value="1"/>
</dbReference>
<dbReference type="GO" id="GO:0006351">
    <property type="term" value="P:DNA-templated transcription"/>
    <property type="evidence" value="ECO:0007669"/>
    <property type="project" value="InterPro"/>
</dbReference>
<gene>
    <name evidence="4" type="ORF">K461DRAFT_129807</name>
</gene>
<dbReference type="InterPro" id="IPR050987">
    <property type="entry name" value="AtrR-like"/>
</dbReference>
<feature type="region of interest" description="Disordered" evidence="2">
    <location>
        <begin position="538"/>
        <end position="581"/>
    </location>
</feature>
<dbReference type="OrthoDB" id="3266505at2759"/>
<evidence type="ECO:0000259" key="3">
    <source>
        <dbReference type="SMART" id="SM00906"/>
    </source>
</evidence>
<dbReference type="Proteomes" id="UP000799439">
    <property type="component" value="Unassembled WGS sequence"/>
</dbReference>
<dbReference type="CDD" id="cd12148">
    <property type="entry name" value="fungal_TF_MHR"/>
    <property type="match status" value="1"/>
</dbReference>
<organism evidence="4 5">
    <name type="scientific">Myriangium duriaei CBS 260.36</name>
    <dbReference type="NCBI Taxonomy" id="1168546"/>
    <lineage>
        <taxon>Eukaryota</taxon>
        <taxon>Fungi</taxon>
        <taxon>Dikarya</taxon>
        <taxon>Ascomycota</taxon>
        <taxon>Pezizomycotina</taxon>
        <taxon>Dothideomycetes</taxon>
        <taxon>Dothideomycetidae</taxon>
        <taxon>Myriangiales</taxon>
        <taxon>Myriangiaceae</taxon>
        <taxon>Myriangium</taxon>
    </lineage>
</organism>
<dbReference type="GO" id="GO:0008270">
    <property type="term" value="F:zinc ion binding"/>
    <property type="evidence" value="ECO:0007669"/>
    <property type="project" value="InterPro"/>
</dbReference>
<reference evidence="4" key="1">
    <citation type="journal article" date="2020" name="Stud. Mycol.">
        <title>101 Dothideomycetes genomes: a test case for predicting lifestyles and emergence of pathogens.</title>
        <authorList>
            <person name="Haridas S."/>
            <person name="Albert R."/>
            <person name="Binder M."/>
            <person name="Bloem J."/>
            <person name="Labutti K."/>
            <person name="Salamov A."/>
            <person name="Andreopoulos B."/>
            <person name="Baker S."/>
            <person name="Barry K."/>
            <person name="Bills G."/>
            <person name="Bluhm B."/>
            <person name="Cannon C."/>
            <person name="Castanera R."/>
            <person name="Culley D."/>
            <person name="Daum C."/>
            <person name="Ezra D."/>
            <person name="Gonzalez J."/>
            <person name="Henrissat B."/>
            <person name="Kuo A."/>
            <person name="Liang C."/>
            <person name="Lipzen A."/>
            <person name="Lutzoni F."/>
            <person name="Magnuson J."/>
            <person name="Mondo S."/>
            <person name="Nolan M."/>
            <person name="Ohm R."/>
            <person name="Pangilinan J."/>
            <person name="Park H.-J."/>
            <person name="Ramirez L."/>
            <person name="Alfaro M."/>
            <person name="Sun H."/>
            <person name="Tritt A."/>
            <person name="Yoshinaga Y."/>
            <person name="Zwiers L.-H."/>
            <person name="Turgeon B."/>
            <person name="Goodwin S."/>
            <person name="Spatafora J."/>
            <person name="Crous P."/>
            <person name="Grigoriev I."/>
        </authorList>
    </citation>
    <scope>NUCLEOTIDE SEQUENCE</scope>
    <source>
        <strain evidence="4">CBS 260.36</strain>
    </source>
</reference>
<feature type="compositionally biased region" description="Basic and acidic residues" evidence="2">
    <location>
        <begin position="10"/>
        <end position="22"/>
    </location>
</feature>
<evidence type="ECO:0000256" key="2">
    <source>
        <dbReference type="SAM" id="MobiDB-lite"/>
    </source>
</evidence>
<keyword evidence="5" id="KW-1185">Reference proteome</keyword>
<accession>A0A9P4J8X6</accession>
<dbReference type="GO" id="GO:0003677">
    <property type="term" value="F:DNA binding"/>
    <property type="evidence" value="ECO:0007669"/>
    <property type="project" value="InterPro"/>
</dbReference>
<proteinExistence type="predicted"/>
<dbReference type="EMBL" id="ML996084">
    <property type="protein sequence ID" value="KAF2154474.1"/>
    <property type="molecule type" value="Genomic_DNA"/>
</dbReference>
<sequence>MINTALQWPENDRSTPRSEPRTRHTPVLGGNSDSSANRAIKQARHTAKLQLVNKLKSSLPAWPVVELSVNTYFDRVHWFILVFHQDEVRQKVRLLSSIRSNQIHAQISASFLGVLLTITLIGLQYTGPYRQQLMQESGYHWHEIQDQVLQTLKESFLDIISLGNLEAAQFCVLLGTFYLFHGEPSTAWSICGCATRIAVSLNLHRQTDPLNDNNSDVPSPSHHHSEAGKRCWWAVYEIDTLCCMLYGYTPDTLDPTSDIKQMTAPFSQNARAELRTSSNSTDLLSYKSMMSNLSVIIRDILSQLYGSSRVPRRTNAMITEDDIIQHSIVVQDLVQHLDNWLEELPPYLVLDHSASTGYSGLEEAEKDVGGSGESFNHYILQLQALSLKLAYENARILAHRPLLVRQSDLIPGEVSTDQSRRVSIMQRALAVCRDAALQTVDLAALPIFGHASRTYAAAYIKTHLFTAGVALCLVTCMEPMNSKNFEAKIRLQKLIGLQRDIAASTLTSTNAVEILERLTRMVLEREFAFITGGSGLRSAQESQSDTAMHPAQAPTPFRAPPTNASIPGQSRTPGPFYSSNTTENISSLPNYSTDPITAAFYDTLDCDALQDLENVLSSASGVPTGGLGTPGQDMYSSETAFMDQEQAWIWSIDPQSGFRDSML</sequence>
<evidence type="ECO:0000313" key="5">
    <source>
        <dbReference type="Proteomes" id="UP000799439"/>
    </source>
</evidence>
<evidence type="ECO:0000256" key="1">
    <source>
        <dbReference type="ARBA" id="ARBA00023242"/>
    </source>
</evidence>